<dbReference type="EMBL" id="LITQ01000015">
    <property type="protein sequence ID" value="OAA92960.1"/>
    <property type="molecule type" value="Genomic_DNA"/>
</dbReference>
<gene>
    <name evidence="3" type="ORF">CLCOS_40570</name>
    <name evidence="2" type="ORF">WX73_00277</name>
</gene>
<comment type="caution">
    <text evidence="2">The sequence shown here is derived from an EMBL/GenBank/DDBJ whole genome shotgun (WGS) entry which is preliminary data.</text>
</comment>
<evidence type="ECO:0000313" key="4">
    <source>
        <dbReference type="Proteomes" id="UP000077384"/>
    </source>
</evidence>
<reference evidence="2 4" key="1">
    <citation type="journal article" date="2015" name="Biotechnol. Bioeng.">
        <title>Genome sequence and phenotypic characterization of Caulobacter segnis.</title>
        <authorList>
            <person name="Patel S."/>
            <person name="Fletcher B."/>
            <person name="Scott D.C."/>
            <person name="Ely B."/>
        </authorList>
    </citation>
    <scope>NUCLEOTIDE SEQUENCE [LARGE SCALE GENOMIC DNA]</scope>
    <source>
        <strain evidence="2 4">PS02</strain>
    </source>
</reference>
<dbReference type="PATRIC" id="fig|1705578.3.peg.660"/>
<accession>A0A166SYM9</accession>
<keyword evidence="1" id="KW-0812">Transmembrane</keyword>
<proteinExistence type="predicted"/>
<keyword evidence="1" id="KW-1133">Transmembrane helix</keyword>
<evidence type="ECO:0000313" key="5">
    <source>
        <dbReference type="Proteomes" id="UP000093694"/>
    </source>
</evidence>
<dbReference type="Proteomes" id="UP000093694">
    <property type="component" value="Unassembled WGS sequence"/>
</dbReference>
<dbReference type="RefSeq" id="WP_167317022.1">
    <property type="nucleotide sequence ID" value="NZ_LITQ01000015.1"/>
</dbReference>
<keyword evidence="1" id="KW-0472">Membrane</keyword>
<name>A0A166SYM9_9CLOT</name>
<keyword evidence="5" id="KW-1185">Reference proteome</keyword>
<feature type="transmembrane region" description="Helical" evidence="1">
    <location>
        <begin position="12"/>
        <end position="41"/>
    </location>
</feature>
<evidence type="ECO:0000313" key="2">
    <source>
        <dbReference type="EMBL" id="OAA92960.1"/>
    </source>
</evidence>
<dbReference type="AlphaFoldDB" id="A0A166SYM9"/>
<dbReference type="EMBL" id="LROR01000095">
    <property type="protein sequence ID" value="OBR90498.1"/>
    <property type="molecule type" value="Genomic_DNA"/>
</dbReference>
<sequence>MIFFKWLCSLFLIFLFIGAIFKIGLTFINMLLLICAFVFIIDTAFMGKKRF</sequence>
<evidence type="ECO:0000313" key="3">
    <source>
        <dbReference type="EMBL" id="OBR90498.1"/>
    </source>
</evidence>
<organism evidence="2 4">
    <name type="scientific">Clostridium coskatii</name>
    <dbReference type="NCBI Taxonomy" id="1705578"/>
    <lineage>
        <taxon>Bacteria</taxon>
        <taxon>Bacillati</taxon>
        <taxon>Bacillota</taxon>
        <taxon>Clostridia</taxon>
        <taxon>Eubacteriales</taxon>
        <taxon>Clostridiaceae</taxon>
        <taxon>Clostridium</taxon>
    </lineage>
</organism>
<evidence type="ECO:0000256" key="1">
    <source>
        <dbReference type="SAM" id="Phobius"/>
    </source>
</evidence>
<protein>
    <submittedName>
        <fullName evidence="2">Uncharacterized protein</fullName>
    </submittedName>
</protein>
<reference evidence="3 5" key="2">
    <citation type="journal article" date="2016" name="Front. Microbiol.">
        <title>Industrial Acetogenic Biocatalysts: A Comparative Metabolic and Genomic Analysis.</title>
        <authorList>
            <person name="Bengelsdorf F."/>
            <person name="Poehlein A."/>
            <person name="Sonja S."/>
            <person name="Erz C."/>
            <person name="Hummel T."/>
            <person name="Hoffmeister S."/>
            <person name="Daniel R."/>
            <person name="Durre P."/>
        </authorList>
    </citation>
    <scope>NUCLEOTIDE SEQUENCE [LARGE SCALE GENOMIC DNA]</scope>
    <source>
        <strain evidence="3 5">PTA-10522</strain>
    </source>
</reference>
<dbReference type="Proteomes" id="UP000077384">
    <property type="component" value="Unassembled WGS sequence"/>
</dbReference>